<reference evidence="2" key="1">
    <citation type="journal article" date="2015" name="Nature">
        <title>Complex archaea that bridge the gap between prokaryotes and eukaryotes.</title>
        <authorList>
            <person name="Spang A."/>
            <person name="Saw J.H."/>
            <person name="Jorgensen S.L."/>
            <person name="Zaremba-Niedzwiedzka K."/>
            <person name="Martijn J."/>
            <person name="Lind A.E."/>
            <person name="van Eijk R."/>
            <person name="Schleper C."/>
            <person name="Guy L."/>
            <person name="Ettema T.J."/>
        </authorList>
    </citation>
    <scope>NUCLEOTIDE SEQUENCE</scope>
</reference>
<evidence type="ECO:0000313" key="2">
    <source>
        <dbReference type="EMBL" id="KKM86864.1"/>
    </source>
</evidence>
<proteinExistence type="predicted"/>
<evidence type="ECO:0000256" key="1">
    <source>
        <dbReference type="SAM" id="MobiDB-lite"/>
    </source>
</evidence>
<feature type="compositionally biased region" description="Basic and acidic residues" evidence="1">
    <location>
        <begin position="1"/>
        <end position="11"/>
    </location>
</feature>
<sequence>MNDEEPPRPKGIETNGKAPKIESVDIYDNPINSSEILKEHDGLLIDFFRGNW</sequence>
<dbReference type="EMBL" id="LAZR01007189">
    <property type="protein sequence ID" value="KKM86864.1"/>
    <property type="molecule type" value="Genomic_DNA"/>
</dbReference>
<dbReference type="AlphaFoldDB" id="A0A0F9KWX9"/>
<name>A0A0F9KWX9_9ZZZZ</name>
<comment type="caution">
    <text evidence="2">The sequence shown here is derived from an EMBL/GenBank/DDBJ whole genome shotgun (WGS) entry which is preliminary data.</text>
</comment>
<protein>
    <submittedName>
        <fullName evidence="2">Uncharacterized protein</fullName>
    </submittedName>
</protein>
<gene>
    <name evidence="2" type="ORF">LCGC14_1274730</name>
</gene>
<feature type="region of interest" description="Disordered" evidence="1">
    <location>
        <begin position="1"/>
        <end position="21"/>
    </location>
</feature>
<accession>A0A0F9KWX9</accession>
<organism evidence="2">
    <name type="scientific">marine sediment metagenome</name>
    <dbReference type="NCBI Taxonomy" id="412755"/>
    <lineage>
        <taxon>unclassified sequences</taxon>
        <taxon>metagenomes</taxon>
        <taxon>ecological metagenomes</taxon>
    </lineage>
</organism>